<keyword evidence="3" id="KW-1185">Reference proteome</keyword>
<reference evidence="2" key="1">
    <citation type="submission" date="2020-05" db="EMBL/GenBank/DDBJ databases">
        <title>Phylogenomic resolution of chytrid fungi.</title>
        <authorList>
            <person name="Stajich J.E."/>
            <person name="Amses K."/>
            <person name="Simmons R."/>
            <person name="Seto K."/>
            <person name="Myers J."/>
            <person name="Bonds A."/>
            <person name="Quandt C.A."/>
            <person name="Barry K."/>
            <person name="Liu P."/>
            <person name="Grigoriev I."/>
            <person name="Longcore J.E."/>
            <person name="James T.Y."/>
        </authorList>
    </citation>
    <scope>NUCLEOTIDE SEQUENCE</scope>
    <source>
        <strain evidence="2">JEL0318</strain>
    </source>
</reference>
<accession>A0AAD5SIV9</accession>
<sequence length="434" mass="47556">MISANSRPGTPVSRFSLTTLWEAHKQSLLKPSSPAASAGLVKSHFAQDFIEHDRKPSILCVPTGTGGKGLPEIEAFVRKAAEQHHTIQEEKVINRVVSGLNLVEEALLTVIHEEPIHWLLPEVKPTRRRILVPTCTCVTFNDEGRISSKRVYWDQASVLKQIGVLPMSLFCKANNSETVLPILGNNIVTRLAEDTALNLGTSEIEEVVEAQAEAAQAYAKPPRSVATSILPQSNDEEPVRTIHKKPSISSIVPVAEEEPVARTGKARPQSYAGPRASVRDGNGYPSGEDFRPSTRLFFQPGGKPSNIFSNEPEPTIVHRRNPNWSSAEVDPNAGMPTTLGGGRKHYDAGRSSIAFEHDDNQNDYRGKSHATGKKHHAERALQNNDIFGTAPVTETGRGGRRDPNTRSVESDQRPSSRYVFSSVRVVGPHSNTKF</sequence>
<evidence type="ECO:0000313" key="3">
    <source>
        <dbReference type="Proteomes" id="UP001212841"/>
    </source>
</evidence>
<feature type="region of interest" description="Disordered" evidence="1">
    <location>
        <begin position="356"/>
        <end position="416"/>
    </location>
</feature>
<feature type="compositionally biased region" description="Basic and acidic residues" evidence="1">
    <location>
        <begin position="397"/>
        <end position="414"/>
    </location>
</feature>
<feature type="compositionally biased region" description="Basic and acidic residues" evidence="1">
    <location>
        <begin position="356"/>
        <end position="366"/>
    </location>
</feature>
<gene>
    <name evidence="2" type="ORF">HK097_007119</name>
</gene>
<dbReference type="InterPro" id="IPR032710">
    <property type="entry name" value="NTF2-like_dom_sf"/>
</dbReference>
<dbReference type="AlphaFoldDB" id="A0AAD5SIV9"/>
<name>A0AAD5SIV9_9FUNG</name>
<comment type="caution">
    <text evidence="2">The sequence shown here is derived from an EMBL/GenBank/DDBJ whole genome shotgun (WGS) entry which is preliminary data.</text>
</comment>
<dbReference type="Gene3D" id="3.10.450.50">
    <property type="match status" value="1"/>
</dbReference>
<dbReference type="SUPFAM" id="SSF54427">
    <property type="entry name" value="NTF2-like"/>
    <property type="match status" value="1"/>
</dbReference>
<evidence type="ECO:0000256" key="1">
    <source>
        <dbReference type="SAM" id="MobiDB-lite"/>
    </source>
</evidence>
<organism evidence="2 3">
    <name type="scientific">Rhizophlyctis rosea</name>
    <dbReference type="NCBI Taxonomy" id="64517"/>
    <lineage>
        <taxon>Eukaryota</taxon>
        <taxon>Fungi</taxon>
        <taxon>Fungi incertae sedis</taxon>
        <taxon>Chytridiomycota</taxon>
        <taxon>Chytridiomycota incertae sedis</taxon>
        <taxon>Chytridiomycetes</taxon>
        <taxon>Rhizophlyctidales</taxon>
        <taxon>Rhizophlyctidaceae</taxon>
        <taxon>Rhizophlyctis</taxon>
    </lineage>
</organism>
<dbReference type="PANTHER" id="PTHR38436:SF3">
    <property type="entry name" value="CARBOXYMETHYLENEBUTENOLIDASE-RELATED"/>
    <property type="match status" value="1"/>
</dbReference>
<dbReference type="GO" id="GO:0030638">
    <property type="term" value="P:polyketide metabolic process"/>
    <property type="evidence" value="ECO:0007669"/>
    <property type="project" value="InterPro"/>
</dbReference>
<protein>
    <submittedName>
        <fullName evidence="2">Uncharacterized protein</fullName>
    </submittedName>
</protein>
<evidence type="ECO:0000313" key="2">
    <source>
        <dbReference type="EMBL" id="KAJ3056390.1"/>
    </source>
</evidence>
<dbReference type="InterPro" id="IPR009959">
    <property type="entry name" value="Cyclase_SnoaL-like"/>
</dbReference>
<feature type="compositionally biased region" description="Basic residues" evidence="1">
    <location>
        <begin position="367"/>
        <end position="377"/>
    </location>
</feature>
<feature type="region of interest" description="Disordered" evidence="1">
    <location>
        <begin position="259"/>
        <end position="285"/>
    </location>
</feature>
<proteinExistence type="predicted"/>
<dbReference type="EMBL" id="JADGJD010000035">
    <property type="protein sequence ID" value="KAJ3056390.1"/>
    <property type="molecule type" value="Genomic_DNA"/>
</dbReference>
<dbReference type="Proteomes" id="UP001212841">
    <property type="component" value="Unassembled WGS sequence"/>
</dbReference>
<dbReference type="PANTHER" id="PTHR38436">
    <property type="entry name" value="POLYKETIDE CYCLASE SNOAL-LIKE DOMAIN"/>
    <property type="match status" value="1"/>
</dbReference>